<protein>
    <submittedName>
        <fullName evidence="3">NTP transferase domain-containing protein</fullName>
    </submittedName>
</protein>
<evidence type="ECO:0000313" key="3">
    <source>
        <dbReference type="EMBL" id="MEJ6010841.1"/>
    </source>
</evidence>
<dbReference type="PANTHER" id="PTHR43777:SF1">
    <property type="entry name" value="MOLYBDENUM COFACTOR CYTIDYLYLTRANSFERASE"/>
    <property type="match status" value="1"/>
</dbReference>
<proteinExistence type="predicted"/>
<dbReference type="Gene3D" id="3.90.550.10">
    <property type="entry name" value="Spore Coat Polysaccharide Biosynthesis Protein SpsA, Chain A"/>
    <property type="match status" value="1"/>
</dbReference>
<organism evidence="3 4">
    <name type="scientific">Novosphingobium aquae</name>
    <dbReference type="NCBI Taxonomy" id="3133435"/>
    <lineage>
        <taxon>Bacteria</taxon>
        <taxon>Pseudomonadati</taxon>
        <taxon>Pseudomonadota</taxon>
        <taxon>Alphaproteobacteria</taxon>
        <taxon>Sphingomonadales</taxon>
        <taxon>Sphingomonadaceae</taxon>
        <taxon>Novosphingobium</taxon>
    </lineage>
</organism>
<dbReference type="Pfam" id="PF12804">
    <property type="entry name" value="NTP_transf_3"/>
    <property type="match status" value="1"/>
</dbReference>
<dbReference type="Proteomes" id="UP001379235">
    <property type="component" value="Unassembled WGS sequence"/>
</dbReference>
<gene>
    <name evidence="3" type="ORF">WG900_13035</name>
</gene>
<dbReference type="EMBL" id="JBBHJY010000006">
    <property type="protein sequence ID" value="MEJ6010841.1"/>
    <property type="molecule type" value="Genomic_DNA"/>
</dbReference>
<feature type="domain" description="MobA-like NTP transferase" evidence="2">
    <location>
        <begin position="11"/>
        <end position="157"/>
    </location>
</feature>
<sequence>MSRPADIMIALLGAGRASRFGADKLSQSCAGKPLGQWALEAAQAMELPLVWIAGDAAPDFVTCEVVRNSRASEGMSTSVICAARAARRRGARRVLFMLADMPLVTSDLLRRLIEAGEAAGCRYPEGYAGVPALIPVRALENRVRLERDQGAGAILRSIDGLALLDCSDSELFDVDTPQALAHAECLLRERTAA</sequence>
<accession>A0ABU8SA76</accession>
<name>A0ABU8SA76_9SPHN</name>
<evidence type="ECO:0000256" key="1">
    <source>
        <dbReference type="ARBA" id="ARBA00022842"/>
    </source>
</evidence>
<comment type="caution">
    <text evidence="3">The sequence shown here is derived from an EMBL/GenBank/DDBJ whole genome shotgun (WGS) entry which is preliminary data.</text>
</comment>
<dbReference type="SUPFAM" id="SSF53448">
    <property type="entry name" value="Nucleotide-diphospho-sugar transferases"/>
    <property type="match status" value="1"/>
</dbReference>
<keyword evidence="4" id="KW-1185">Reference proteome</keyword>
<dbReference type="PANTHER" id="PTHR43777">
    <property type="entry name" value="MOLYBDENUM COFACTOR CYTIDYLYLTRANSFERASE"/>
    <property type="match status" value="1"/>
</dbReference>
<dbReference type="InterPro" id="IPR025877">
    <property type="entry name" value="MobA-like_NTP_Trfase"/>
</dbReference>
<dbReference type="GO" id="GO:0016740">
    <property type="term" value="F:transferase activity"/>
    <property type="evidence" value="ECO:0007669"/>
    <property type="project" value="UniProtKB-KW"/>
</dbReference>
<keyword evidence="1" id="KW-0460">Magnesium</keyword>
<evidence type="ECO:0000313" key="4">
    <source>
        <dbReference type="Proteomes" id="UP001379235"/>
    </source>
</evidence>
<dbReference type="InterPro" id="IPR029044">
    <property type="entry name" value="Nucleotide-diphossugar_trans"/>
</dbReference>
<reference evidence="3 4" key="1">
    <citation type="submission" date="2024-03" db="EMBL/GenBank/DDBJ databases">
        <authorList>
            <person name="Jo J.-H."/>
        </authorList>
    </citation>
    <scope>NUCLEOTIDE SEQUENCE [LARGE SCALE GENOMIC DNA]</scope>
    <source>
        <strain evidence="3 4">AS3R-12</strain>
    </source>
</reference>
<evidence type="ECO:0000259" key="2">
    <source>
        <dbReference type="Pfam" id="PF12804"/>
    </source>
</evidence>
<keyword evidence="3" id="KW-0808">Transferase</keyword>
<dbReference type="RefSeq" id="WP_339967669.1">
    <property type="nucleotide sequence ID" value="NZ_JBBHJY010000006.1"/>
</dbReference>